<keyword evidence="2" id="KW-0732">Signal</keyword>
<dbReference type="Gene3D" id="2.130.10.10">
    <property type="entry name" value="YVTN repeat-like/Quinoprotein amine dehydrogenase"/>
    <property type="match status" value="5"/>
</dbReference>
<feature type="coiled-coil region" evidence="1">
    <location>
        <begin position="1044"/>
        <end position="1071"/>
    </location>
</feature>
<comment type="caution">
    <text evidence="3">The sequence shown here is derived from an EMBL/GenBank/DDBJ whole genome shotgun (WGS) entry which is preliminary data.</text>
</comment>
<name>A0ABV7J718_9GAMM</name>
<dbReference type="RefSeq" id="WP_077411448.1">
    <property type="nucleotide sequence ID" value="NZ_JBHRTS010000003.1"/>
</dbReference>
<dbReference type="SUPFAM" id="SSF50939">
    <property type="entry name" value="Sialidases"/>
    <property type="match status" value="1"/>
</dbReference>
<accession>A0ABV7J718</accession>
<sequence>MRPSFRSLIISAALVFSSGLVSAKSNDTDQPHPLAGMPLRNIGPAMISGRISDFAFHPEKKHQFYVATSSGNLWKTTNNTITWEPIFDGEGSYSLGVIEIDPNNPEVIWVGSGENNSQRSVAYGDGVYKSTDGGKTWRNMGLKNSNHISQIWINPNDSDVVIVAAQGPLWSDGGDRGLYKTTDGGEQWERILHINKHTGVNEFVIDPDNHDHIVASSYQRRRHVWTLINGGPGSGIHRSTDGGISWTEVKAGLPKDHMGRIGLANAPSAPKTIYAIIEANDKEKGVYRSLDFGQNWHKQSGYMTNSPQYYNELVVDPHNPDRIYSLNTFTNISEDAGKTWTPLSLKFRHVDDHALWIDPDNTDHLYIGGDGGVYETYDRGQTWRHVRNLPLGQFYRIQADNDEPFYNICGGTQDNNSLCAPSRTEVIHGITNSDWRIILGGDGYEPQFDPNDPNIIYAQYQYGGLARYDKRTMERVYIAPHPGADEDAYNWNWNTPLLLSPHHATRLYYGAKQLFRSDDRGDSWEIISPDLTQQIDRNQLDVMGRVWGVDTIAKNVSTSQYGSLIGITESPIQADLLMVGTDDGVISVSNNGGDDWTSVKKFKGVPDMSYVSDVLFSQHDANVAYATFDNHKRGDYQPYVLKSTDQGKSWKSITGNLPGRGSTHTIVEDHVDPNLLFVGTEFGAFFTQNGGNDWHELTSLPTIAVRDLDIQQRENDLIIGTFGRGVYILDDYTPLRFSAGQITTGTAKVFPIKDSWQYIEGDLFDDREKGSSGSEFFTAPNPPLGVNIVYYLNNTFTTLQKKRRTAEIKIEKEGGDTPYPSWDDLRKEDREESPALHFLIEDSRGNVVKRVPAKNGKGLNQVQWDMRYPAPDPVTLKKPGFVPYWVSPPMGPMAIPGQYQATLMVREQGELRALSEAMPFTVKTLNNSPEITSNPEQVLAFKQQLAELQRRTNGANRAIGEIDNRIKHLKVAVTNTTAATEEHASELRDLMSRLADLKVAFRGDRTISSRQEAVPWSISQRVGSLYGGLLESQANVPGNYQTSMAIAQEQLATASKTLHMLEADLKSFEDTMEQLGAPWTPGRLPAMD</sequence>
<evidence type="ECO:0000313" key="3">
    <source>
        <dbReference type="EMBL" id="MFC3193749.1"/>
    </source>
</evidence>
<organism evidence="3 4">
    <name type="scientific">Marinicella sediminis</name>
    <dbReference type="NCBI Taxonomy" id="1792834"/>
    <lineage>
        <taxon>Bacteria</taxon>
        <taxon>Pseudomonadati</taxon>
        <taxon>Pseudomonadota</taxon>
        <taxon>Gammaproteobacteria</taxon>
        <taxon>Lysobacterales</taxon>
        <taxon>Marinicellaceae</taxon>
        <taxon>Marinicella</taxon>
    </lineage>
</organism>
<dbReference type="InterPro" id="IPR052025">
    <property type="entry name" value="Xyloglucanase_GH74"/>
</dbReference>
<dbReference type="InterPro" id="IPR036278">
    <property type="entry name" value="Sialidase_sf"/>
</dbReference>
<dbReference type="SUPFAM" id="SSF110296">
    <property type="entry name" value="Oligoxyloglucan reducing end-specific cellobiohydrolase"/>
    <property type="match status" value="1"/>
</dbReference>
<dbReference type="Proteomes" id="UP001595533">
    <property type="component" value="Unassembled WGS sequence"/>
</dbReference>
<dbReference type="PANTHER" id="PTHR43739">
    <property type="entry name" value="XYLOGLUCANASE (EUROFUNG)"/>
    <property type="match status" value="1"/>
</dbReference>
<dbReference type="PANTHER" id="PTHR43739:SF5">
    <property type="entry name" value="EXO-ALPHA-SIALIDASE"/>
    <property type="match status" value="1"/>
</dbReference>
<protein>
    <submittedName>
        <fullName evidence="3">Sialidase family protein</fullName>
    </submittedName>
</protein>
<evidence type="ECO:0000256" key="1">
    <source>
        <dbReference type="SAM" id="Coils"/>
    </source>
</evidence>
<evidence type="ECO:0000313" key="4">
    <source>
        <dbReference type="Proteomes" id="UP001595533"/>
    </source>
</evidence>
<evidence type="ECO:0000256" key="2">
    <source>
        <dbReference type="SAM" id="SignalP"/>
    </source>
</evidence>
<dbReference type="CDD" id="cd15482">
    <property type="entry name" value="Sialidase_non-viral"/>
    <property type="match status" value="1"/>
</dbReference>
<dbReference type="EMBL" id="JBHRTS010000003">
    <property type="protein sequence ID" value="MFC3193749.1"/>
    <property type="molecule type" value="Genomic_DNA"/>
</dbReference>
<keyword evidence="4" id="KW-1185">Reference proteome</keyword>
<reference evidence="4" key="1">
    <citation type="journal article" date="2019" name="Int. J. Syst. Evol. Microbiol.">
        <title>The Global Catalogue of Microorganisms (GCM) 10K type strain sequencing project: providing services to taxonomists for standard genome sequencing and annotation.</title>
        <authorList>
            <consortium name="The Broad Institute Genomics Platform"/>
            <consortium name="The Broad Institute Genome Sequencing Center for Infectious Disease"/>
            <person name="Wu L."/>
            <person name="Ma J."/>
        </authorList>
    </citation>
    <scope>NUCLEOTIDE SEQUENCE [LARGE SCALE GENOMIC DNA]</scope>
    <source>
        <strain evidence="4">KCTC 42953</strain>
    </source>
</reference>
<dbReference type="InterPro" id="IPR015943">
    <property type="entry name" value="WD40/YVTN_repeat-like_dom_sf"/>
</dbReference>
<feature type="chain" id="PRO_5045887840" evidence="2">
    <location>
        <begin position="24"/>
        <end position="1088"/>
    </location>
</feature>
<gene>
    <name evidence="3" type="ORF">ACFODZ_05810</name>
</gene>
<feature type="signal peptide" evidence="2">
    <location>
        <begin position="1"/>
        <end position="23"/>
    </location>
</feature>
<keyword evidence="1" id="KW-0175">Coiled coil</keyword>
<proteinExistence type="predicted"/>